<dbReference type="GO" id="GO:0016747">
    <property type="term" value="F:acyltransferase activity, transferring groups other than amino-acyl groups"/>
    <property type="evidence" value="ECO:0007669"/>
    <property type="project" value="InterPro"/>
</dbReference>
<dbReference type="SUPFAM" id="SSF55729">
    <property type="entry name" value="Acyl-CoA N-acyltransferases (Nat)"/>
    <property type="match status" value="1"/>
</dbReference>
<proteinExistence type="predicted"/>
<feature type="domain" description="N-acetyltransferase" evidence="1">
    <location>
        <begin position="30"/>
        <end position="97"/>
    </location>
</feature>
<evidence type="ECO:0000259" key="1">
    <source>
        <dbReference type="Pfam" id="PF00583"/>
    </source>
</evidence>
<dbReference type="CDD" id="cd04301">
    <property type="entry name" value="NAT_SF"/>
    <property type="match status" value="1"/>
</dbReference>
<sequence>MLITLTDVTKNNYEAVCDLSVTDEQLSYVAENVYSIVQSKFNPSYQTRAICLNGEPVGFFMWVPDADRRITIWRFMIDQSHQKKNIGRKALALAIDEIGRTDQLEGNSNLL</sequence>
<dbReference type="InterPro" id="IPR016181">
    <property type="entry name" value="Acyl_CoA_acyltransferase"/>
</dbReference>
<reference evidence="2 3" key="1">
    <citation type="journal article" date="2017" name="Nat. Microbiol.">
        <title>Natural product diversity associated with the nematode symbionts Photorhabdus and Xenorhabdus.</title>
        <authorList>
            <person name="Tobias N.J."/>
            <person name="Wolff H."/>
            <person name="Djahanschiri B."/>
            <person name="Grundmann F."/>
            <person name="Kronenwerth M."/>
            <person name="Shi Y.M."/>
            <person name="Simonyi S."/>
            <person name="Grun P."/>
            <person name="Shapiro-Ilan D."/>
            <person name="Pidot S.J."/>
            <person name="Stinear T.P."/>
            <person name="Ebersberger I."/>
            <person name="Bode H.B."/>
        </authorList>
    </citation>
    <scope>NUCLEOTIDE SEQUENCE [LARGE SCALE GENOMIC DNA]</scope>
    <source>
        <strain evidence="2 3">DSM 17904</strain>
    </source>
</reference>
<dbReference type="EMBL" id="NJAJ01000016">
    <property type="protein sequence ID" value="PHM65484.1"/>
    <property type="molecule type" value="Genomic_DNA"/>
</dbReference>
<dbReference type="AlphaFoldDB" id="A0A2D0KPX3"/>
<name>A0A2D0KPX3_9GAMM</name>
<gene>
    <name evidence="2" type="ORF">Xsto_02062</name>
</gene>
<protein>
    <submittedName>
        <fullName evidence="2">GCN5 family acetyltransferase</fullName>
    </submittedName>
</protein>
<comment type="caution">
    <text evidence="2">The sequence shown here is derived from an EMBL/GenBank/DDBJ whole genome shotgun (WGS) entry which is preliminary data.</text>
</comment>
<keyword evidence="2" id="KW-0808">Transferase</keyword>
<dbReference type="InterPro" id="IPR000182">
    <property type="entry name" value="GNAT_dom"/>
</dbReference>
<evidence type="ECO:0000313" key="2">
    <source>
        <dbReference type="EMBL" id="PHM65484.1"/>
    </source>
</evidence>
<keyword evidence="3" id="KW-1185">Reference proteome</keyword>
<dbReference type="Pfam" id="PF00583">
    <property type="entry name" value="Acetyltransf_1"/>
    <property type="match status" value="1"/>
</dbReference>
<dbReference type="Gene3D" id="3.40.630.30">
    <property type="match status" value="1"/>
</dbReference>
<dbReference type="RefSeq" id="WP_244590372.1">
    <property type="nucleotide sequence ID" value="NZ_CAWNRH010000068.1"/>
</dbReference>
<accession>A0A2D0KPX3</accession>
<organism evidence="2 3">
    <name type="scientific">Xenorhabdus stockiae</name>
    <dbReference type="NCBI Taxonomy" id="351614"/>
    <lineage>
        <taxon>Bacteria</taxon>
        <taxon>Pseudomonadati</taxon>
        <taxon>Pseudomonadota</taxon>
        <taxon>Gammaproteobacteria</taxon>
        <taxon>Enterobacterales</taxon>
        <taxon>Morganellaceae</taxon>
        <taxon>Xenorhabdus</taxon>
    </lineage>
</organism>
<evidence type="ECO:0000313" key="3">
    <source>
        <dbReference type="Proteomes" id="UP000222366"/>
    </source>
</evidence>
<dbReference type="Proteomes" id="UP000222366">
    <property type="component" value="Unassembled WGS sequence"/>
</dbReference>